<dbReference type="CDD" id="cd10208">
    <property type="entry name" value="ASKHA_NBD_ScArp9-like"/>
    <property type="match status" value="1"/>
</dbReference>
<proteinExistence type="inferred from homology"/>
<protein>
    <recommendedName>
        <fullName evidence="4">Actin-related protein</fullName>
    </recommendedName>
</protein>
<organism evidence="2 3">
    <name type="scientific">Hermanssonia centrifuga</name>
    <dbReference type="NCBI Taxonomy" id="98765"/>
    <lineage>
        <taxon>Eukaryota</taxon>
        <taxon>Fungi</taxon>
        <taxon>Dikarya</taxon>
        <taxon>Basidiomycota</taxon>
        <taxon>Agaricomycotina</taxon>
        <taxon>Agaricomycetes</taxon>
        <taxon>Polyporales</taxon>
        <taxon>Meruliaceae</taxon>
        <taxon>Hermanssonia</taxon>
    </lineage>
</organism>
<dbReference type="EMBL" id="SGPJ01000033">
    <property type="protein sequence ID" value="THH01067.1"/>
    <property type="molecule type" value="Genomic_DNA"/>
</dbReference>
<comment type="similarity">
    <text evidence="1">Belongs to the actin family.</text>
</comment>
<sequence length="471" mass="52024">MSNVSFRDSSIVIIDTSRTLIRAGLGLGDLLRTPSVRAPLTTKVTDYLVGSQLEEALAAGQDIEVYWPFANEDISDWIQAEAIWKYALFSQLQLRRVQMESPVLLSIAPGLSRDSYERISQIFFERFNVAGFSILDRPMAQFYAAISGNDLSGVVIDIGRHHVDISPIHDGFLVHGTRTIVHYGITDCEYYLAHLLRSNQNLVNTISPPEKPLTPEELQSTLIKVARQVWQEGLVKVLAEGEAADIEEEGVTDIAAVLVAGKEKAVIESGMKKRMNAKATAAEQARAKEIEALDLVTIQFGEYSLTLGKERHRFCEPLFDPTLLAAVPGLPQQQQQVGDENMRPLQLAVGHAVNLAEVDIRQYIWQGLFVTGELTNRIKGLGSAVQARLRPLILSIADQQNEVQPKSIRVLKVPEYFAEYREKGDGLASFLGCSIVAKITFNDSSGKSFVSKADYTDRGPKTVLAMSPSLL</sequence>
<dbReference type="Pfam" id="PF00022">
    <property type="entry name" value="Actin"/>
    <property type="match status" value="1"/>
</dbReference>
<dbReference type="InterPro" id="IPR004000">
    <property type="entry name" value="Actin"/>
</dbReference>
<dbReference type="AlphaFoldDB" id="A0A4S4KRV7"/>
<dbReference type="SMART" id="SM00268">
    <property type="entry name" value="ACTIN"/>
    <property type="match status" value="1"/>
</dbReference>
<comment type="caution">
    <text evidence="2">The sequence shown here is derived from an EMBL/GenBank/DDBJ whole genome shotgun (WGS) entry which is preliminary data.</text>
</comment>
<dbReference type="PANTHER" id="PTHR11937">
    <property type="entry name" value="ACTIN"/>
    <property type="match status" value="1"/>
</dbReference>
<dbReference type="Gene3D" id="3.30.420.40">
    <property type="match status" value="3"/>
</dbReference>
<accession>A0A4S4KRV7</accession>
<evidence type="ECO:0000313" key="3">
    <source>
        <dbReference type="Proteomes" id="UP000309038"/>
    </source>
</evidence>
<reference evidence="2 3" key="1">
    <citation type="submission" date="2019-02" db="EMBL/GenBank/DDBJ databases">
        <title>Genome sequencing of the rare red list fungi Phlebia centrifuga.</title>
        <authorList>
            <person name="Buettner E."/>
            <person name="Kellner H."/>
        </authorList>
    </citation>
    <scope>NUCLEOTIDE SEQUENCE [LARGE SCALE GENOMIC DNA]</scope>
    <source>
        <strain evidence="2 3">DSM 108282</strain>
    </source>
</reference>
<evidence type="ECO:0008006" key="4">
    <source>
        <dbReference type="Google" id="ProtNLM"/>
    </source>
</evidence>
<gene>
    <name evidence="2" type="ORF">EW026_g1562</name>
</gene>
<dbReference type="InterPro" id="IPR043129">
    <property type="entry name" value="ATPase_NBD"/>
</dbReference>
<name>A0A4S4KRV7_9APHY</name>
<dbReference type="Proteomes" id="UP000309038">
    <property type="component" value="Unassembled WGS sequence"/>
</dbReference>
<evidence type="ECO:0000313" key="2">
    <source>
        <dbReference type="EMBL" id="THH01067.1"/>
    </source>
</evidence>
<keyword evidence="3" id="KW-1185">Reference proteome</keyword>
<evidence type="ECO:0000256" key="1">
    <source>
        <dbReference type="RuleBase" id="RU000487"/>
    </source>
</evidence>
<dbReference type="SUPFAM" id="SSF53067">
    <property type="entry name" value="Actin-like ATPase domain"/>
    <property type="match status" value="2"/>
</dbReference>